<dbReference type="SUPFAM" id="SSF53850">
    <property type="entry name" value="Periplasmic binding protein-like II"/>
    <property type="match status" value="1"/>
</dbReference>
<keyword evidence="4" id="KW-0804">Transcription</keyword>
<dbReference type="OrthoDB" id="6654833at2"/>
<dbReference type="Gene3D" id="1.10.10.10">
    <property type="entry name" value="Winged helix-like DNA-binding domain superfamily/Winged helix DNA-binding domain"/>
    <property type="match status" value="1"/>
</dbReference>
<evidence type="ECO:0000256" key="3">
    <source>
        <dbReference type="ARBA" id="ARBA00023125"/>
    </source>
</evidence>
<dbReference type="InterPro" id="IPR036388">
    <property type="entry name" value="WH-like_DNA-bd_sf"/>
</dbReference>
<dbReference type="Pfam" id="PF00126">
    <property type="entry name" value="HTH_1"/>
    <property type="match status" value="1"/>
</dbReference>
<dbReference type="InterPro" id="IPR000847">
    <property type="entry name" value="LysR_HTH_N"/>
</dbReference>
<dbReference type="InterPro" id="IPR005119">
    <property type="entry name" value="LysR_subst-bd"/>
</dbReference>
<dbReference type="AlphaFoldDB" id="A0A5E6Q568"/>
<feature type="domain" description="HTH lysR-type" evidence="5">
    <location>
        <begin position="1"/>
        <end position="58"/>
    </location>
</feature>
<protein>
    <recommendedName>
        <fullName evidence="5">HTH lysR-type domain-containing protein</fullName>
    </recommendedName>
</protein>
<reference evidence="6 7" key="1">
    <citation type="submission" date="2019-09" db="EMBL/GenBank/DDBJ databases">
        <authorList>
            <person name="Chandra G."/>
            <person name="Truman W A."/>
        </authorList>
    </citation>
    <scope>NUCLEOTIDE SEQUENCE [LARGE SCALE GENOMIC DNA]</scope>
    <source>
        <strain evidence="6">PS645</strain>
    </source>
</reference>
<keyword evidence="3" id="KW-0238">DNA-binding</keyword>
<evidence type="ECO:0000313" key="6">
    <source>
        <dbReference type="EMBL" id="VVM51074.1"/>
    </source>
</evidence>
<accession>A0A5E6Q568</accession>
<comment type="similarity">
    <text evidence="1">Belongs to the LysR transcriptional regulatory family.</text>
</comment>
<gene>
    <name evidence="6" type="ORF">PS645_00754</name>
</gene>
<evidence type="ECO:0000256" key="4">
    <source>
        <dbReference type="ARBA" id="ARBA00023163"/>
    </source>
</evidence>
<sequence>MDTRYLKSLIAVVECGSIAHAARLEGLTAAAVSQRILVLERQLGFELLSRIGHSAKPSQACLGLLPRAKRIVRETALLAGDADVGGLTGQLRIGAISTVLTGLLPQALRILTELAPGITPVIVPGTSRSLYEALLSGAIDAAVLVVPPFELPKALRMVQLRKEPLVFLSKEKTSDSIPAQLTTRPYIRYDPDSWGGRHAEEYLADQQLMPTPLVDLDALETIAMLVTEGLGVSLVPYWSGFEHWGHKCAVKRVGNRRYDREIALISHVQTDRPNMMNALCNALQQTPEPDQSGRDSA</sequence>
<proteinExistence type="inferred from homology"/>
<keyword evidence="2" id="KW-0805">Transcription regulation</keyword>
<dbReference type="Gene3D" id="3.40.190.10">
    <property type="entry name" value="Periplasmic binding protein-like II"/>
    <property type="match status" value="2"/>
</dbReference>
<dbReference type="SUPFAM" id="SSF46785">
    <property type="entry name" value="Winged helix' DNA-binding domain"/>
    <property type="match status" value="1"/>
</dbReference>
<dbReference type="InterPro" id="IPR036390">
    <property type="entry name" value="WH_DNA-bd_sf"/>
</dbReference>
<evidence type="ECO:0000256" key="1">
    <source>
        <dbReference type="ARBA" id="ARBA00009437"/>
    </source>
</evidence>
<evidence type="ECO:0000259" key="5">
    <source>
        <dbReference type="PROSITE" id="PS50931"/>
    </source>
</evidence>
<evidence type="ECO:0000256" key="2">
    <source>
        <dbReference type="ARBA" id="ARBA00023015"/>
    </source>
</evidence>
<organism evidence="6 7">
    <name type="scientific">Pseudomonas fluorescens</name>
    <dbReference type="NCBI Taxonomy" id="294"/>
    <lineage>
        <taxon>Bacteria</taxon>
        <taxon>Pseudomonadati</taxon>
        <taxon>Pseudomonadota</taxon>
        <taxon>Gammaproteobacteria</taxon>
        <taxon>Pseudomonadales</taxon>
        <taxon>Pseudomonadaceae</taxon>
        <taxon>Pseudomonas</taxon>
    </lineage>
</organism>
<dbReference type="PANTHER" id="PTHR30126:SF94">
    <property type="entry name" value="LYSR FAMILY TRANSCRIPTIONAL REGULATOR"/>
    <property type="match status" value="1"/>
</dbReference>
<dbReference type="GO" id="GO:0003700">
    <property type="term" value="F:DNA-binding transcription factor activity"/>
    <property type="evidence" value="ECO:0007669"/>
    <property type="project" value="InterPro"/>
</dbReference>
<dbReference type="PROSITE" id="PS50931">
    <property type="entry name" value="HTH_LYSR"/>
    <property type="match status" value="1"/>
</dbReference>
<name>A0A5E6Q568_PSEFL</name>
<dbReference type="Pfam" id="PF03466">
    <property type="entry name" value="LysR_substrate"/>
    <property type="match status" value="1"/>
</dbReference>
<dbReference type="PANTHER" id="PTHR30126">
    <property type="entry name" value="HTH-TYPE TRANSCRIPTIONAL REGULATOR"/>
    <property type="match status" value="1"/>
</dbReference>
<dbReference type="RefSeq" id="WP_150579234.1">
    <property type="nucleotide sequence ID" value="NZ_CABVGX010000004.1"/>
</dbReference>
<evidence type="ECO:0000313" key="7">
    <source>
        <dbReference type="Proteomes" id="UP000325607"/>
    </source>
</evidence>
<dbReference type="Proteomes" id="UP000325607">
    <property type="component" value="Unassembled WGS sequence"/>
</dbReference>
<dbReference type="GO" id="GO:0000976">
    <property type="term" value="F:transcription cis-regulatory region binding"/>
    <property type="evidence" value="ECO:0007669"/>
    <property type="project" value="TreeGrafter"/>
</dbReference>
<dbReference type="EMBL" id="CABVGX010000004">
    <property type="protein sequence ID" value="VVM51074.1"/>
    <property type="molecule type" value="Genomic_DNA"/>
</dbReference>